<organism evidence="1 2">
    <name type="scientific">Fibrobacter intestinalis</name>
    <dbReference type="NCBI Taxonomy" id="28122"/>
    <lineage>
        <taxon>Bacteria</taxon>
        <taxon>Pseudomonadati</taxon>
        <taxon>Fibrobacterota</taxon>
        <taxon>Fibrobacteria</taxon>
        <taxon>Fibrobacterales</taxon>
        <taxon>Fibrobacteraceae</taxon>
        <taxon>Fibrobacter</taxon>
    </lineage>
</organism>
<dbReference type="EMBL" id="FUWU01000005">
    <property type="protein sequence ID" value="SJZ41930.1"/>
    <property type="molecule type" value="Genomic_DNA"/>
</dbReference>
<accession>A0A1T4KHM9</accession>
<gene>
    <name evidence="1" type="ORF">SAMN02745108_00511</name>
</gene>
<protein>
    <submittedName>
        <fullName evidence="1">Uncharacterized protein</fullName>
    </submittedName>
</protein>
<dbReference type="STRING" id="28122.SAMN02745108_00511"/>
<dbReference type="Proteomes" id="UP000190449">
    <property type="component" value="Unassembled WGS sequence"/>
</dbReference>
<evidence type="ECO:0000313" key="1">
    <source>
        <dbReference type="EMBL" id="SJZ41930.1"/>
    </source>
</evidence>
<evidence type="ECO:0000313" key="2">
    <source>
        <dbReference type="Proteomes" id="UP000190449"/>
    </source>
</evidence>
<sequence length="217" mass="25285">MPNYYNTYGYTGNPDIDYNYNAYGSNDSLDDSPVGNNGFYNRHWNWALAQATEMFKPIAEALGFENARFSEKNDVFVRKPLSETNRICGEILGNSSRNFYGCTTQDGYNLSHAGTYVRPQSTTYLAAEWAQDYVLNAMHHELSHQAIISTRQMIQKDHYDRVKSGRLRLRTSLWRKSWPPSMKLTNGWINKMWPDWTAQQERFGSTRKVMSIRFYVL</sequence>
<reference evidence="1 2" key="1">
    <citation type="submission" date="2017-02" db="EMBL/GenBank/DDBJ databases">
        <authorList>
            <person name="Peterson S.W."/>
        </authorList>
    </citation>
    <scope>NUCLEOTIDE SEQUENCE [LARGE SCALE GENOMIC DNA]</scope>
    <source>
        <strain evidence="1 2">ATCC 43854</strain>
    </source>
</reference>
<proteinExistence type="predicted"/>
<dbReference type="AlphaFoldDB" id="A0A1T4KHM9"/>
<name>A0A1T4KHM9_9BACT</name>